<keyword evidence="4" id="KW-0963">Cytoplasm</keyword>
<comment type="subcellular location">
    <subcellularLocation>
        <location evidence="4">Cytoplasm</location>
    </subcellularLocation>
</comment>
<dbReference type="InterPro" id="IPR003029">
    <property type="entry name" value="S1_domain"/>
</dbReference>
<dbReference type="InterPro" id="IPR012340">
    <property type="entry name" value="NA-bd_OB-fold"/>
</dbReference>
<comment type="similarity">
    <text evidence="1 4">Belongs to the IF-1 family.</text>
</comment>
<dbReference type="PANTHER" id="PTHR33370:SF1">
    <property type="entry name" value="TRANSLATION INITIATION FACTOR IF-1, CHLOROPLASTIC"/>
    <property type="match status" value="1"/>
</dbReference>
<evidence type="ECO:0000256" key="3">
    <source>
        <dbReference type="ARBA" id="ARBA00022917"/>
    </source>
</evidence>
<dbReference type="Gene3D" id="2.40.50.140">
    <property type="entry name" value="Nucleic acid-binding proteins"/>
    <property type="match status" value="1"/>
</dbReference>
<keyword evidence="3 4" id="KW-0648">Protein biosynthesis</keyword>
<comment type="subunit">
    <text evidence="4">Component of the 30S ribosomal translation pre-initiation complex which assembles on the 30S ribosome in the order IF-2 and IF-3, IF-1 and N-formylmethionyl-tRNA(fMet); mRNA recruitment can occur at any time during PIC assembly.</text>
</comment>
<dbReference type="FunFam" id="2.40.50.140:FF:000002">
    <property type="entry name" value="Translation initiation factor IF-1"/>
    <property type="match status" value="1"/>
</dbReference>
<dbReference type="InterPro" id="IPR006196">
    <property type="entry name" value="RNA-binding_domain_S1_IF1"/>
</dbReference>
<dbReference type="InterPro" id="IPR004368">
    <property type="entry name" value="TIF_IF1"/>
</dbReference>
<dbReference type="PROSITE" id="PS50832">
    <property type="entry name" value="S1_IF1_TYPE"/>
    <property type="match status" value="1"/>
</dbReference>
<evidence type="ECO:0000313" key="6">
    <source>
        <dbReference type="EMBL" id="QKF07806.1"/>
    </source>
</evidence>
<dbReference type="GO" id="GO:0003743">
    <property type="term" value="F:translation initiation factor activity"/>
    <property type="evidence" value="ECO:0007669"/>
    <property type="project" value="UniProtKB-UniRule"/>
</dbReference>
<organism evidence="6 7">
    <name type="scientific">Berryella wangjianweii</name>
    <dbReference type="NCBI Taxonomy" id="2734634"/>
    <lineage>
        <taxon>Bacteria</taxon>
        <taxon>Bacillati</taxon>
        <taxon>Actinomycetota</taxon>
        <taxon>Coriobacteriia</taxon>
        <taxon>Eggerthellales</taxon>
        <taxon>Eggerthellaceae</taxon>
        <taxon>Berryella</taxon>
    </lineage>
</organism>
<dbReference type="KEGG" id="bwa:HLV38_06570"/>
<gene>
    <name evidence="4 6" type="primary">infA</name>
    <name evidence="6" type="ORF">HLV38_06570</name>
</gene>
<dbReference type="Pfam" id="PF01176">
    <property type="entry name" value="eIF-1a"/>
    <property type="match status" value="1"/>
</dbReference>
<dbReference type="NCBIfam" id="TIGR00008">
    <property type="entry name" value="infA"/>
    <property type="match status" value="1"/>
</dbReference>
<protein>
    <recommendedName>
        <fullName evidence="4 5">Translation initiation factor IF-1</fullName>
    </recommendedName>
</protein>
<reference evidence="7" key="1">
    <citation type="submission" date="2020-05" db="EMBL/GenBank/DDBJ databases">
        <title>Novel species in genus Nocardioides.</title>
        <authorList>
            <person name="Zhang G."/>
        </authorList>
    </citation>
    <scope>NUCLEOTIDE SEQUENCE [LARGE SCALE GENOMIC DNA]</scope>
    <source>
        <strain evidence="7">zg-1050</strain>
    </source>
</reference>
<dbReference type="GO" id="GO:0005829">
    <property type="term" value="C:cytosol"/>
    <property type="evidence" value="ECO:0007669"/>
    <property type="project" value="TreeGrafter"/>
</dbReference>
<dbReference type="Proteomes" id="UP000503297">
    <property type="component" value="Chromosome"/>
</dbReference>
<proteinExistence type="inferred from homology"/>
<keyword evidence="2 4" id="KW-0396">Initiation factor</keyword>
<dbReference type="RefSeq" id="WP_172166294.1">
    <property type="nucleotide sequence ID" value="NZ_CP053716.1"/>
</dbReference>
<dbReference type="SMART" id="SM00316">
    <property type="entry name" value="S1"/>
    <property type="match status" value="1"/>
</dbReference>
<keyword evidence="4" id="KW-0694">RNA-binding</keyword>
<dbReference type="PANTHER" id="PTHR33370">
    <property type="entry name" value="TRANSLATION INITIATION FACTOR IF-1, CHLOROPLASTIC"/>
    <property type="match status" value="1"/>
</dbReference>
<dbReference type="SUPFAM" id="SSF50249">
    <property type="entry name" value="Nucleic acid-binding proteins"/>
    <property type="match status" value="1"/>
</dbReference>
<evidence type="ECO:0000256" key="2">
    <source>
        <dbReference type="ARBA" id="ARBA00022540"/>
    </source>
</evidence>
<keyword evidence="7" id="KW-1185">Reference proteome</keyword>
<sequence length="72" mass="8302">MTKQDVIELEGTVQEALPNAMFRVKLENGHSILAHISGKMRMHYIKILPGDKVTVELSVYDLNRGRITYRFK</sequence>
<evidence type="ECO:0000256" key="1">
    <source>
        <dbReference type="ARBA" id="ARBA00010939"/>
    </source>
</evidence>
<dbReference type="GO" id="GO:0043022">
    <property type="term" value="F:ribosome binding"/>
    <property type="evidence" value="ECO:0007669"/>
    <property type="project" value="UniProtKB-UniRule"/>
</dbReference>
<dbReference type="GO" id="GO:0019843">
    <property type="term" value="F:rRNA binding"/>
    <property type="evidence" value="ECO:0007669"/>
    <property type="project" value="UniProtKB-UniRule"/>
</dbReference>
<comment type="function">
    <text evidence="4">One of the essential components for the initiation of protein synthesis. Stabilizes the binding of IF-2 and IF-3 on the 30S subunit to which N-formylmethionyl-tRNA(fMet) subsequently binds. Helps modulate mRNA selection, yielding the 30S pre-initiation complex (PIC). Upon addition of the 50S ribosomal subunit IF-1, IF-2 and IF-3 are released leaving the mature 70S translation initiation complex.</text>
</comment>
<evidence type="ECO:0000256" key="4">
    <source>
        <dbReference type="HAMAP-Rule" id="MF_00075"/>
    </source>
</evidence>
<evidence type="ECO:0000313" key="7">
    <source>
        <dbReference type="Proteomes" id="UP000503297"/>
    </source>
</evidence>
<evidence type="ECO:0000256" key="5">
    <source>
        <dbReference type="NCBIfam" id="TIGR00008"/>
    </source>
</evidence>
<name>A0A6M8J7E6_9ACTN</name>
<accession>A0A6M8J7E6</accession>
<dbReference type="EMBL" id="CP053716">
    <property type="protein sequence ID" value="QKF07806.1"/>
    <property type="molecule type" value="Genomic_DNA"/>
</dbReference>
<dbReference type="CDD" id="cd04451">
    <property type="entry name" value="S1_IF1"/>
    <property type="match status" value="1"/>
</dbReference>
<dbReference type="AlphaFoldDB" id="A0A6M8J7E6"/>
<keyword evidence="4" id="KW-0699">rRNA-binding</keyword>
<dbReference type="HAMAP" id="MF_00075">
    <property type="entry name" value="IF_1"/>
    <property type="match status" value="1"/>
</dbReference>